<gene>
    <name evidence="8" type="ORF">METZ01_LOCUS301934</name>
</gene>
<name>A0A382MKA4_9ZZZZ</name>
<keyword evidence="4 6" id="KW-1133">Transmembrane helix</keyword>
<feature type="transmembrane region" description="Helical" evidence="6">
    <location>
        <begin position="15"/>
        <end position="40"/>
    </location>
</feature>
<dbReference type="InterPro" id="IPR051791">
    <property type="entry name" value="Pra-immunoreactive"/>
</dbReference>
<dbReference type="Pfam" id="PF06271">
    <property type="entry name" value="RDD"/>
    <property type="match status" value="1"/>
</dbReference>
<evidence type="ECO:0000256" key="6">
    <source>
        <dbReference type="SAM" id="Phobius"/>
    </source>
</evidence>
<evidence type="ECO:0000259" key="7">
    <source>
        <dbReference type="Pfam" id="PF06271"/>
    </source>
</evidence>
<comment type="subcellular location">
    <subcellularLocation>
        <location evidence="1">Cell membrane</location>
        <topology evidence="1">Multi-pass membrane protein</topology>
    </subcellularLocation>
</comment>
<feature type="transmembrane region" description="Helical" evidence="6">
    <location>
        <begin position="84"/>
        <end position="103"/>
    </location>
</feature>
<keyword evidence="5 6" id="KW-0472">Membrane</keyword>
<feature type="non-terminal residue" evidence="8">
    <location>
        <position position="142"/>
    </location>
</feature>
<reference evidence="8" key="1">
    <citation type="submission" date="2018-05" db="EMBL/GenBank/DDBJ databases">
        <authorList>
            <person name="Lanie J.A."/>
            <person name="Ng W.-L."/>
            <person name="Kazmierczak K.M."/>
            <person name="Andrzejewski T.M."/>
            <person name="Davidsen T.M."/>
            <person name="Wayne K.J."/>
            <person name="Tettelin H."/>
            <person name="Glass J.I."/>
            <person name="Rusch D."/>
            <person name="Podicherti R."/>
            <person name="Tsui H.-C.T."/>
            <person name="Winkler M.E."/>
        </authorList>
    </citation>
    <scope>NUCLEOTIDE SEQUENCE</scope>
</reference>
<dbReference type="GO" id="GO:0005886">
    <property type="term" value="C:plasma membrane"/>
    <property type="evidence" value="ECO:0007669"/>
    <property type="project" value="UniProtKB-SubCell"/>
</dbReference>
<dbReference type="PANTHER" id="PTHR36115">
    <property type="entry name" value="PROLINE-RICH ANTIGEN HOMOLOG-RELATED"/>
    <property type="match status" value="1"/>
</dbReference>
<evidence type="ECO:0000256" key="4">
    <source>
        <dbReference type="ARBA" id="ARBA00022989"/>
    </source>
</evidence>
<keyword evidence="3 6" id="KW-0812">Transmembrane</keyword>
<keyword evidence="2" id="KW-1003">Cell membrane</keyword>
<sequence length="142" mass="15562">MEADPFEYASLVQRLAALFIDAVIQFVIFFLWAGVALAVFPASPAESVVILHGADSRDSPISASDLRDLREELGKDTGAQKLRGMQIVGGISLLVLYTVRFWVWRGQTPGKMALRIRIIGVEARPIGIGRAIVRYNGYIAST</sequence>
<evidence type="ECO:0000256" key="1">
    <source>
        <dbReference type="ARBA" id="ARBA00004651"/>
    </source>
</evidence>
<evidence type="ECO:0000313" key="8">
    <source>
        <dbReference type="EMBL" id="SVC49080.1"/>
    </source>
</evidence>
<dbReference type="EMBL" id="UINC01094120">
    <property type="protein sequence ID" value="SVC49080.1"/>
    <property type="molecule type" value="Genomic_DNA"/>
</dbReference>
<dbReference type="InterPro" id="IPR010432">
    <property type="entry name" value="RDD"/>
</dbReference>
<evidence type="ECO:0000256" key="3">
    <source>
        <dbReference type="ARBA" id="ARBA00022692"/>
    </source>
</evidence>
<dbReference type="AlphaFoldDB" id="A0A382MKA4"/>
<evidence type="ECO:0000256" key="5">
    <source>
        <dbReference type="ARBA" id="ARBA00023136"/>
    </source>
</evidence>
<feature type="domain" description="RDD" evidence="7">
    <location>
        <begin position="8"/>
        <end position="135"/>
    </location>
</feature>
<organism evidence="8">
    <name type="scientific">marine metagenome</name>
    <dbReference type="NCBI Taxonomy" id="408172"/>
    <lineage>
        <taxon>unclassified sequences</taxon>
        <taxon>metagenomes</taxon>
        <taxon>ecological metagenomes</taxon>
    </lineage>
</organism>
<protein>
    <recommendedName>
        <fullName evidence="7">RDD domain-containing protein</fullName>
    </recommendedName>
</protein>
<accession>A0A382MKA4</accession>
<evidence type="ECO:0000256" key="2">
    <source>
        <dbReference type="ARBA" id="ARBA00022475"/>
    </source>
</evidence>
<proteinExistence type="predicted"/>